<keyword evidence="3" id="KW-0808">Transferase</keyword>
<proteinExistence type="predicted"/>
<dbReference type="InterPro" id="IPR029044">
    <property type="entry name" value="Nucleotide-diphossugar_trans"/>
</dbReference>
<dbReference type="EMBL" id="CP116968">
    <property type="protein sequence ID" value="WNM63992.1"/>
    <property type="molecule type" value="Genomic_DNA"/>
</dbReference>
<dbReference type="Pfam" id="PF00535">
    <property type="entry name" value="Glycos_transf_2"/>
    <property type="match status" value="1"/>
</dbReference>
<dbReference type="GO" id="GO:0009103">
    <property type="term" value="P:lipopolysaccharide biosynthetic process"/>
    <property type="evidence" value="ECO:0007669"/>
    <property type="project" value="UniProtKB-KW"/>
</dbReference>
<evidence type="ECO:0000256" key="3">
    <source>
        <dbReference type="ARBA" id="ARBA00022679"/>
    </source>
</evidence>
<dbReference type="InterPro" id="IPR001173">
    <property type="entry name" value="Glyco_trans_2-like"/>
</dbReference>
<keyword evidence="4 8" id="KW-0812">Transmembrane</keyword>
<protein>
    <submittedName>
        <fullName evidence="10">Glycosyltransferase family 2 protein</fullName>
    </submittedName>
</protein>
<feature type="domain" description="Glycosyltransferase 2-like" evidence="9">
    <location>
        <begin position="6"/>
        <end position="167"/>
    </location>
</feature>
<dbReference type="KEGG" id="nneo:PQG83_09605"/>
<dbReference type="PANTHER" id="PTHR48090:SF3">
    <property type="entry name" value="UNDECAPRENYL-PHOSPHATE 4-DEOXY-4-FORMAMIDO-L-ARABINOSE TRANSFERASE"/>
    <property type="match status" value="1"/>
</dbReference>
<dbReference type="RefSeq" id="WP_312748837.1">
    <property type="nucleotide sequence ID" value="NZ_CP116968.1"/>
</dbReference>
<evidence type="ECO:0000256" key="1">
    <source>
        <dbReference type="ARBA" id="ARBA00022475"/>
    </source>
</evidence>
<keyword evidence="11" id="KW-1185">Reference proteome</keyword>
<gene>
    <name evidence="10" type="ORF">PQG83_09605</name>
</gene>
<keyword evidence="7 8" id="KW-0472">Membrane</keyword>
<dbReference type="SUPFAM" id="SSF53448">
    <property type="entry name" value="Nucleotide-diphospho-sugar transferases"/>
    <property type="match status" value="1"/>
</dbReference>
<evidence type="ECO:0000256" key="4">
    <source>
        <dbReference type="ARBA" id="ARBA00022692"/>
    </source>
</evidence>
<dbReference type="PANTHER" id="PTHR48090">
    <property type="entry name" value="UNDECAPRENYL-PHOSPHATE 4-DEOXY-4-FORMAMIDO-L-ARABINOSE TRANSFERASE-RELATED"/>
    <property type="match status" value="1"/>
</dbReference>
<evidence type="ECO:0000313" key="11">
    <source>
        <dbReference type="Proteomes" id="UP001302494"/>
    </source>
</evidence>
<dbReference type="InterPro" id="IPR050256">
    <property type="entry name" value="Glycosyltransferase_2"/>
</dbReference>
<name>A0AA96GN90_9BACT</name>
<keyword evidence="1" id="KW-1003">Cell membrane</keyword>
<dbReference type="AlphaFoldDB" id="A0AA96GN90"/>
<accession>A0AA96GN90</accession>
<keyword evidence="6 8" id="KW-1133">Transmembrane helix</keyword>
<keyword evidence="5" id="KW-0448">Lipopolysaccharide biosynthesis</keyword>
<evidence type="ECO:0000256" key="2">
    <source>
        <dbReference type="ARBA" id="ARBA00022676"/>
    </source>
</evidence>
<evidence type="ECO:0000259" key="9">
    <source>
        <dbReference type="Pfam" id="PF00535"/>
    </source>
</evidence>
<dbReference type="Proteomes" id="UP001302494">
    <property type="component" value="Chromosome"/>
</dbReference>
<keyword evidence="2" id="KW-0328">Glycosyltransferase</keyword>
<evidence type="ECO:0000313" key="10">
    <source>
        <dbReference type="EMBL" id="WNM63992.1"/>
    </source>
</evidence>
<evidence type="ECO:0000256" key="7">
    <source>
        <dbReference type="ARBA" id="ARBA00023136"/>
    </source>
</evidence>
<dbReference type="CDD" id="cd04187">
    <property type="entry name" value="DPM1_like_bac"/>
    <property type="match status" value="1"/>
</dbReference>
<evidence type="ECO:0000256" key="6">
    <source>
        <dbReference type="ARBA" id="ARBA00022989"/>
    </source>
</evidence>
<sequence>MRPLLSIVVPIYNEEESILLLYDAIRTACDQSGQSYEIVFVDDGSQDRTFELLAALHQNDQRVKVIRFRKNYGQTAAMNAGFRLARGQVIVSMDGDLQNDPSDIPRLLTKIGEGYEVVCGWRKERKDKFLSRRLPSIIANWLIGKITGVPIHDNGCSLKAYRAPIIKRVALYSELHRFIPAMATLAGARIAELVVTHHSRRFGTSKYGISRAWRVFLDLFLVKMVTGFSAQPAIWFGALALPAIFLGSVGLFVMFLPEGSGVVWPAIAFLFYALGGHLVAMGILAEMFLYAGDYRPEQMLRGIFSQDHRLTVRFDYKDQERDFLS</sequence>
<dbReference type="GO" id="GO:0099621">
    <property type="term" value="F:undecaprenyl-phosphate 4-deoxy-4-formamido-L-arabinose transferase activity"/>
    <property type="evidence" value="ECO:0007669"/>
    <property type="project" value="TreeGrafter"/>
</dbReference>
<reference evidence="10 11" key="1">
    <citation type="submission" date="2023-01" db="EMBL/GenBank/DDBJ databases">
        <title>Cultivation and genomic characterization of new, ubiquitous marine nitrite-oxidizing bacteria from the Nitrospirales.</title>
        <authorList>
            <person name="Mueller A.J."/>
            <person name="Daebeler A."/>
            <person name="Herbold C.W."/>
            <person name="Kirkegaard R.H."/>
            <person name="Daims H."/>
        </authorList>
    </citation>
    <scope>NUCLEOTIDE SEQUENCE [LARGE SCALE GENOMIC DNA]</scope>
    <source>
        <strain evidence="10 11">DK</strain>
    </source>
</reference>
<dbReference type="GO" id="GO:0005886">
    <property type="term" value="C:plasma membrane"/>
    <property type="evidence" value="ECO:0007669"/>
    <property type="project" value="TreeGrafter"/>
</dbReference>
<feature type="transmembrane region" description="Helical" evidence="8">
    <location>
        <begin position="233"/>
        <end position="256"/>
    </location>
</feature>
<evidence type="ECO:0000256" key="5">
    <source>
        <dbReference type="ARBA" id="ARBA00022985"/>
    </source>
</evidence>
<feature type="transmembrane region" description="Helical" evidence="8">
    <location>
        <begin position="262"/>
        <end position="291"/>
    </location>
</feature>
<dbReference type="Gene3D" id="3.90.550.10">
    <property type="entry name" value="Spore Coat Polysaccharide Biosynthesis Protein SpsA, Chain A"/>
    <property type="match status" value="1"/>
</dbReference>
<organism evidence="10 11">
    <name type="scientific">Candidatus Nitrospira neomarina</name>
    <dbReference type="NCBI Taxonomy" id="3020899"/>
    <lineage>
        <taxon>Bacteria</taxon>
        <taxon>Pseudomonadati</taxon>
        <taxon>Nitrospirota</taxon>
        <taxon>Nitrospiria</taxon>
        <taxon>Nitrospirales</taxon>
        <taxon>Nitrospiraceae</taxon>
        <taxon>Nitrospira</taxon>
    </lineage>
</organism>
<evidence type="ECO:0000256" key="8">
    <source>
        <dbReference type="SAM" id="Phobius"/>
    </source>
</evidence>